<dbReference type="InterPro" id="IPR029787">
    <property type="entry name" value="Nucleotide_cyclase"/>
</dbReference>
<protein>
    <submittedName>
        <fullName evidence="3">Signaling protein</fullName>
    </submittedName>
</protein>
<dbReference type="PROSITE" id="PS50887">
    <property type="entry name" value="GGDEF"/>
    <property type="match status" value="1"/>
</dbReference>
<dbReference type="InterPro" id="IPR043128">
    <property type="entry name" value="Rev_trsase/Diguanyl_cyclase"/>
</dbReference>
<dbReference type="PANTHER" id="PTHR46663:SF3">
    <property type="entry name" value="SLL0267 PROTEIN"/>
    <property type="match status" value="1"/>
</dbReference>
<dbReference type="GO" id="GO:0003824">
    <property type="term" value="F:catalytic activity"/>
    <property type="evidence" value="ECO:0007669"/>
    <property type="project" value="UniProtKB-ARBA"/>
</dbReference>
<dbReference type="InterPro" id="IPR000700">
    <property type="entry name" value="PAS-assoc_C"/>
</dbReference>
<dbReference type="SMART" id="SM00267">
    <property type="entry name" value="GGDEF"/>
    <property type="match status" value="1"/>
</dbReference>
<dbReference type="InterPro" id="IPR001610">
    <property type="entry name" value="PAC"/>
</dbReference>
<dbReference type="FunFam" id="3.30.70.270:FF:000001">
    <property type="entry name" value="Diguanylate cyclase domain protein"/>
    <property type="match status" value="1"/>
</dbReference>
<dbReference type="InterPro" id="IPR052163">
    <property type="entry name" value="DGC-Regulatory_Protein"/>
</dbReference>
<gene>
    <name evidence="3" type="ORF">SJPD1_0470</name>
</gene>
<dbReference type="SUPFAM" id="SSF55073">
    <property type="entry name" value="Nucleotide cyclase"/>
    <property type="match status" value="1"/>
</dbReference>
<dbReference type="EMBL" id="CP023275">
    <property type="protein sequence ID" value="ATB68592.1"/>
    <property type="molecule type" value="Genomic_DNA"/>
</dbReference>
<dbReference type="InterPro" id="IPR000014">
    <property type="entry name" value="PAS"/>
</dbReference>
<dbReference type="KEGG" id="sulj:SJPD1_0470"/>
<dbReference type="Gene3D" id="3.30.70.270">
    <property type="match status" value="1"/>
</dbReference>
<sequence length="234" mass="26951">MWETILSNQPWHGEVINKRKNGQLYYESLQITPVSDDHGNITHFIAIKEDISDRKRAEEEMEHLAFYDPLTDLPNRRLLMDRIERAIVSAKRYQTFGAIFFLDLDYFKRINDELGHDVGDLLLQDMARRLQNSLRQGDSIARLGGDEFVILLEDLGDTKTFATQYMKALAQKVQDAFIDPFIYNEKSYSLSISLGGILFTGTQDAKIILKNADSALYEAKQTGRHKSCFYNENT</sequence>
<evidence type="ECO:0000313" key="4">
    <source>
        <dbReference type="Proteomes" id="UP000217349"/>
    </source>
</evidence>
<proteinExistence type="predicted"/>
<dbReference type="NCBIfam" id="TIGR00254">
    <property type="entry name" value="GGDEF"/>
    <property type="match status" value="1"/>
</dbReference>
<name>A0A290HAL2_9BACT</name>
<dbReference type="SUPFAM" id="SSF55785">
    <property type="entry name" value="PYP-like sensor domain (PAS domain)"/>
    <property type="match status" value="1"/>
</dbReference>
<dbReference type="NCBIfam" id="TIGR00229">
    <property type="entry name" value="sensory_box"/>
    <property type="match status" value="1"/>
</dbReference>
<dbReference type="InterPro" id="IPR000160">
    <property type="entry name" value="GGDEF_dom"/>
</dbReference>
<dbReference type="PANTHER" id="PTHR46663">
    <property type="entry name" value="DIGUANYLATE CYCLASE DGCT-RELATED"/>
    <property type="match status" value="1"/>
</dbReference>
<organism evidence="3 4">
    <name type="scientific">Sulfurospirillum diekertiae</name>
    <dbReference type="NCBI Taxonomy" id="1854492"/>
    <lineage>
        <taxon>Bacteria</taxon>
        <taxon>Pseudomonadati</taxon>
        <taxon>Campylobacterota</taxon>
        <taxon>Epsilonproteobacteria</taxon>
        <taxon>Campylobacterales</taxon>
        <taxon>Sulfurospirillaceae</taxon>
        <taxon>Sulfurospirillum</taxon>
    </lineage>
</organism>
<evidence type="ECO:0000259" key="1">
    <source>
        <dbReference type="PROSITE" id="PS50113"/>
    </source>
</evidence>
<dbReference type="InterPro" id="IPR035965">
    <property type="entry name" value="PAS-like_dom_sf"/>
</dbReference>
<dbReference type="Proteomes" id="UP000217349">
    <property type="component" value="Chromosome"/>
</dbReference>
<dbReference type="OrthoDB" id="9812260at2"/>
<dbReference type="Pfam" id="PF00990">
    <property type="entry name" value="GGDEF"/>
    <property type="match status" value="1"/>
</dbReference>
<accession>A0A290HAL2</accession>
<evidence type="ECO:0000259" key="2">
    <source>
        <dbReference type="PROSITE" id="PS50887"/>
    </source>
</evidence>
<reference evidence="4" key="1">
    <citation type="submission" date="2017-09" db="EMBL/GenBank/DDBJ databases">
        <title>The complete genome of Sulfurospirillum sp. JPD-1.</title>
        <authorList>
            <person name="Goris T."/>
        </authorList>
    </citation>
    <scope>NUCLEOTIDE SEQUENCE [LARGE SCALE GENOMIC DNA]</scope>
    <source>
        <strain evidence="4">JPD-1</strain>
    </source>
</reference>
<dbReference type="Gene3D" id="3.30.450.20">
    <property type="entry name" value="PAS domain"/>
    <property type="match status" value="1"/>
</dbReference>
<dbReference type="SMART" id="SM00086">
    <property type="entry name" value="PAC"/>
    <property type="match status" value="1"/>
</dbReference>
<dbReference type="PROSITE" id="PS50113">
    <property type="entry name" value="PAC"/>
    <property type="match status" value="1"/>
</dbReference>
<dbReference type="AlphaFoldDB" id="A0A290HAL2"/>
<dbReference type="Pfam" id="PF13426">
    <property type="entry name" value="PAS_9"/>
    <property type="match status" value="1"/>
</dbReference>
<feature type="domain" description="GGDEF" evidence="2">
    <location>
        <begin position="95"/>
        <end position="232"/>
    </location>
</feature>
<evidence type="ECO:0000313" key="3">
    <source>
        <dbReference type="EMBL" id="ATB68592.1"/>
    </source>
</evidence>
<feature type="domain" description="PAC" evidence="1">
    <location>
        <begin position="9"/>
        <end position="63"/>
    </location>
</feature>
<dbReference type="CDD" id="cd01949">
    <property type="entry name" value="GGDEF"/>
    <property type="match status" value="1"/>
</dbReference>